<dbReference type="PROSITE" id="PS50109">
    <property type="entry name" value="HIS_KIN"/>
    <property type="match status" value="1"/>
</dbReference>
<dbReference type="PANTHER" id="PTHR47429:SF2">
    <property type="entry name" value="PROTEIN TWIN LOV 1"/>
    <property type="match status" value="1"/>
</dbReference>
<keyword evidence="4" id="KW-0285">Flavoprotein</keyword>
<reference evidence="13 14" key="1">
    <citation type="submission" date="2020-02" db="EMBL/GenBank/DDBJ databases">
        <title>Genome sequence of Parvularcula flava strain NH6-79.</title>
        <authorList>
            <person name="Abdul Karim M.H."/>
            <person name="Lam M.Q."/>
            <person name="Chen S.J."/>
            <person name="Yahya A."/>
            <person name="Shahir S."/>
            <person name="Shamsir M.S."/>
            <person name="Chong C.S."/>
        </authorList>
    </citation>
    <scope>NUCLEOTIDE SEQUENCE [LARGE SCALE GENOMIC DNA]</scope>
    <source>
        <strain evidence="13 14">NH6-79</strain>
    </source>
</reference>
<evidence type="ECO:0000313" key="13">
    <source>
        <dbReference type="EMBL" id="NHK28256.1"/>
    </source>
</evidence>
<accession>A0ABX0HPF7</accession>
<dbReference type="Gene3D" id="3.30.565.10">
    <property type="entry name" value="Histidine kinase-like ATPase, C-terminal domain"/>
    <property type="match status" value="1"/>
</dbReference>
<dbReference type="Gene3D" id="3.30.450.20">
    <property type="entry name" value="PAS domain"/>
    <property type="match status" value="1"/>
</dbReference>
<comment type="catalytic activity">
    <reaction evidence="1">
        <text>ATP + protein L-histidine = ADP + protein N-phospho-L-histidine.</text>
        <dbReference type="EC" id="2.7.13.3"/>
    </reaction>
</comment>
<dbReference type="InterPro" id="IPR011102">
    <property type="entry name" value="Sig_transdc_His_kinase_HWE"/>
</dbReference>
<dbReference type="Proteomes" id="UP000818603">
    <property type="component" value="Unassembled WGS sequence"/>
</dbReference>
<evidence type="ECO:0000256" key="5">
    <source>
        <dbReference type="ARBA" id="ARBA00022643"/>
    </source>
</evidence>
<dbReference type="InterPro" id="IPR003594">
    <property type="entry name" value="HATPase_dom"/>
</dbReference>
<dbReference type="Pfam" id="PF02518">
    <property type="entry name" value="HATPase_c"/>
    <property type="match status" value="1"/>
</dbReference>
<dbReference type="EC" id="2.7.13.3" evidence="2"/>
<dbReference type="SMART" id="SM00387">
    <property type="entry name" value="HATPase_c"/>
    <property type="match status" value="1"/>
</dbReference>
<evidence type="ECO:0000259" key="12">
    <source>
        <dbReference type="PROSITE" id="PS50109"/>
    </source>
</evidence>
<evidence type="ECO:0000256" key="8">
    <source>
        <dbReference type="ARBA" id="ARBA00022777"/>
    </source>
</evidence>
<feature type="domain" description="Histidine kinase" evidence="12">
    <location>
        <begin position="152"/>
        <end position="371"/>
    </location>
</feature>
<dbReference type="InterPro" id="IPR011495">
    <property type="entry name" value="Sig_transdc_His_kin_sub2_dim/P"/>
</dbReference>
<dbReference type="NCBIfam" id="TIGR00229">
    <property type="entry name" value="sensory_box"/>
    <property type="match status" value="1"/>
</dbReference>
<keyword evidence="9" id="KW-0067">ATP-binding</keyword>
<name>A0ABX0HPF7_9PROT</name>
<keyword evidence="6" id="KW-0808">Transferase</keyword>
<evidence type="ECO:0000256" key="10">
    <source>
        <dbReference type="ARBA" id="ARBA00022991"/>
    </source>
</evidence>
<evidence type="ECO:0000256" key="9">
    <source>
        <dbReference type="ARBA" id="ARBA00022840"/>
    </source>
</evidence>
<dbReference type="InterPro" id="IPR000014">
    <property type="entry name" value="PAS"/>
</dbReference>
<keyword evidence="8" id="KW-0418">Kinase</keyword>
<keyword evidence="3" id="KW-0597">Phosphoprotein</keyword>
<evidence type="ECO:0000313" key="14">
    <source>
        <dbReference type="Proteomes" id="UP000818603"/>
    </source>
</evidence>
<comment type="caution">
    <text evidence="13">The sequence shown here is derived from an EMBL/GenBank/DDBJ whole genome shotgun (WGS) entry which is preliminary data.</text>
</comment>
<proteinExistence type="predicted"/>
<evidence type="ECO:0000256" key="2">
    <source>
        <dbReference type="ARBA" id="ARBA00012438"/>
    </source>
</evidence>
<dbReference type="InterPro" id="IPR035965">
    <property type="entry name" value="PAS-like_dom_sf"/>
</dbReference>
<protein>
    <recommendedName>
        <fullName evidence="2">histidine kinase</fullName>
        <ecNumber evidence="2">2.7.13.3</ecNumber>
    </recommendedName>
</protein>
<gene>
    <name evidence="13" type="ORF">FF098_010100</name>
</gene>
<evidence type="ECO:0000256" key="11">
    <source>
        <dbReference type="SAM" id="MobiDB-lite"/>
    </source>
</evidence>
<dbReference type="Pfam" id="PF07568">
    <property type="entry name" value="HisKA_2"/>
    <property type="match status" value="1"/>
</dbReference>
<keyword evidence="10" id="KW-0157">Chromophore</keyword>
<dbReference type="InterPro" id="IPR036890">
    <property type="entry name" value="HATPase_C_sf"/>
</dbReference>
<evidence type="ECO:0000256" key="6">
    <source>
        <dbReference type="ARBA" id="ARBA00022679"/>
    </source>
</evidence>
<dbReference type="RefSeq" id="WP_155140108.1">
    <property type="nucleotide sequence ID" value="NZ_BMGZ01000002.1"/>
</dbReference>
<dbReference type="PANTHER" id="PTHR47429">
    <property type="entry name" value="PROTEIN TWIN LOV 1"/>
    <property type="match status" value="1"/>
</dbReference>
<evidence type="ECO:0000256" key="3">
    <source>
        <dbReference type="ARBA" id="ARBA00022553"/>
    </source>
</evidence>
<evidence type="ECO:0000256" key="7">
    <source>
        <dbReference type="ARBA" id="ARBA00022741"/>
    </source>
</evidence>
<sequence>MDKNIAFEATPQKIQSAMQDAQIGIVITNPTLDDNPIVYVNRGFVSITQYTREFAIGRNCRFLQGNATHKDDVRRIREAVEAGEEIEIRLINHKADGSEFCNHLLITPVEDEHGKLTAFFAVQRAVDDCEGGTGGESERPDHETPPGIMLKELQHRVKNHLSMIVSLIRLQSRRELTKESFEALAHRVEALAMLYESMLSANDDDDGDQVNAGAYLSRVANVIGSISGRPDIRMKLDCDAVKLPVDVSGRLGLLLTELLANTFEHAFKGRDKGLVEVQFCRIDDDVVRLVVEDDGTGLPEGSNWPEESASIPEQRGRTEDEEGELDTTSGENSSGLGGSIVRGLTQMLEADIDVKSGDSGTRISIDLNETELKKL</sequence>
<dbReference type="CDD" id="cd00130">
    <property type="entry name" value="PAS"/>
    <property type="match status" value="1"/>
</dbReference>
<dbReference type="EMBL" id="VCJR02000002">
    <property type="protein sequence ID" value="NHK28256.1"/>
    <property type="molecule type" value="Genomic_DNA"/>
</dbReference>
<dbReference type="SUPFAM" id="SSF55785">
    <property type="entry name" value="PYP-like sensor domain (PAS domain)"/>
    <property type="match status" value="1"/>
</dbReference>
<dbReference type="Pfam" id="PF13426">
    <property type="entry name" value="PAS_9"/>
    <property type="match status" value="1"/>
</dbReference>
<dbReference type="SUPFAM" id="SSF55874">
    <property type="entry name" value="ATPase domain of HSP90 chaperone/DNA topoisomerase II/histidine kinase"/>
    <property type="match status" value="1"/>
</dbReference>
<feature type="region of interest" description="Disordered" evidence="11">
    <location>
        <begin position="294"/>
        <end position="340"/>
    </location>
</feature>
<dbReference type="InterPro" id="IPR005467">
    <property type="entry name" value="His_kinase_dom"/>
</dbReference>
<dbReference type="SMART" id="SM00911">
    <property type="entry name" value="HWE_HK"/>
    <property type="match status" value="1"/>
</dbReference>
<keyword evidence="5" id="KW-0288">FMN</keyword>
<keyword evidence="7" id="KW-0547">Nucleotide-binding</keyword>
<evidence type="ECO:0000256" key="4">
    <source>
        <dbReference type="ARBA" id="ARBA00022630"/>
    </source>
</evidence>
<keyword evidence="14" id="KW-1185">Reference proteome</keyword>
<organism evidence="13 14">
    <name type="scientific">Aquisalinus luteolus</name>
    <dbReference type="NCBI Taxonomy" id="1566827"/>
    <lineage>
        <taxon>Bacteria</taxon>
        <taxon>Pseudomonadati</taxon>
        <taxon>Pseudomonadota</taxon>
        <taxon>Alphaproteobacteria</taxon>
        <taxon>Parvularculales</taxon>
        <taxon>Parvularculaceae</taxon>
        <taxon>Aquisalinus</taxon>
    </lineage>
</organism>
<evidence type="ECO:0000256" key="1">
    <source>
        <dbReference type="ARBA" id="ARBA00000085"/>
    </source>
</evidence>